<dbReference type="InterPro" id="IPR022041">
    <property type="entry name" value="Methyltransf_FA"/>
</dbReference>
<organism evidence="3">
    <name type="scientific">Anopheles funestus</name>
    <name type="common">African malaria mosquito</name>
    <dbReference type="NCBI Taxonomy" id="62324"/>
    <lineage>
        <taxon>Eukaryota</taxon>
        <taxon>Metazoa</taxon>
        <taxon>Ecdysozoa</taxon>
        <taxon>Arthropoda</taxon>
        <taxon>Hexapoda</taxon>
        <taxon>Insecta</taxon>
        <taxon>Pterygota</taxon>
        <taxon>Neoptera</taxon>
        <taxon>Endopterygota</taxon>
        <taxon>Diptera</taxon>
        <taxon>Nematocera</taxon>
        <taxon>Culicoidea</taxon>
        <taxon>Culicidae</taxon>
        <taxon>Anophelinae</taxon>
        <taxon>Anopheles</taxon>
    </lineage>
</organism>
<evidence type="ECO:0000259" key="2">
    <source>
        <dbReference type="Pfam" id="PF12248"/>
    </source>
</evidence>
<proteinExistence type="predicted"/>
<dbReference type="STRING" id="62324.A0A4Y0BPM0"/>
<evidence type="ECO:0000256" key="1">
    <source>
        <dbReference type="SAM" id="SignalP"/>
    </source>
</evidence>
<name>A0A4Y0BPM0_ANOFN</name>
<evidence type="ECO:0000313" key="3">
    <source>
        <dbReference type="EnsemblMetazoa" id="AFUN021886-PA"/>
    </source>
</evidence>
<feature type="domain" description="Farnesoic acid O-methyl transferase" evidence="2">
    <location>
        <begin position="41"/>
        <end position="189"/>
    </location>
</feature>
<dbReference type="PANTHER" id="PTHR36695">
    <property type="entry name" value="AGAP008648-PA"/>
    <property type="match status" value="1"/>
</dbReference>
<dbReference type="AlphaFoldDB" id="A0A4Y0BPM0"/>
<keyword evidence="1" id="KW-0732">Signal</keyword>
<feature type="chain" id="PRO_5021410753" evidence="1">
    <location>
        <begin position="24"/>
        <end position="207"/>
    </location>
</feature>
<sequence length="207" mass="23412">MKLLSVVVIVVFVEVFEIAALHGNPFDVIRGCKQYDKVEPYDAALTYFPTTSLLHVGQTENSKYYKIAILGPNDGHIRFGNSLYPYDKYVIEIVLGGWVNTKSVGRHQYRKASNANNNSLLVEAQTPNVMSQFQPIMFVLEVFNNGTVQVSIDGQDHPFLSFNDSKRIPANYMAFTKWDNDLIYFYDCPLEDVNGSHDSLLLNCTVV</sequence>
<dbReference type="VEuPathDB" id="VectorBase:AFUN2_011966"/>
<accession>A0A4Y0BPM0</accession>
<reference evidence="3" key="1">
    <citation type="submission" date="2020-05" db="UniProtKB">
        <authorList>
            <consortium name="EnsemblMetazoa"/>
        </authorList>
    </citation>
    <scope>IDENTIFICATION</scope>
    <source>
        <strain evidence="3">FUMOZ</strain>
    </source>
</reference>
<dbReference type="VEuPathDB" id="VectorBase:AFUN021886"/>
<feature type="signal peptide" evidence="1">
    <location>
        <begin position="1"/>
        <end position="23"/>
    </location>
</feature>
<dbReference type="EnsemblMetazoa" id="AFUN021886-RA">
    <property type="protein sequence ID" value="AFUN021886-PA"/>
    <property type="gene ID" value="AFUN021886"/>
</dbReference>
<protein>
    <submittedName>
        <fullName evidence="3">Methyltransf_FA domain-containing protein</fullName>
    </submittedName>
</protein>
<dbReference type="Pfam" id="PF12248">
    <property type="entry name" value="Methyltransf_FA"/>
    <property type="match status" value="1"/>
</dbReference>
<dbReference type="PANTHER" id="PTHR36695:SF12">
    <property type="entry name" value="AGAP008648-PA"/>
    <property type="match status" value="1"/>
</dbReference>